<evidence type="ECO:0000256" key="1">
    <source>
        <dbReference type="SAM" id="Phobius"/>
    </source>
</evidence>
<gene>
    <name evidence="2" type="ORF">H8K55_13580</name>
</gene>
<evidence type="ECO:0000313" key="3">
    <source>
        <dbReference type="Proteomes" id="UP000624279"/>
    </source>
</evidence>
<accession>A0ABR6YDJ6</accession>
<proteinExistence type="predicted"/>
<name>A0ABR6YDJ6_9BURK</name>
<dbReference type="EMBL" id="JACOGA010000012">
    <property type="protein sequence ID" value="MBC3874617.1"/>
    <property type="molecule type" value="Genomic_DNA"/>
</dbReference>
<dbReference type="InterPro" id="IPR045584">
    <property type="entry name" value="Pilin-like"/>
</dbReference>
<dbReference type="InterPro" id="IPR031982">
    <property type="entry name" value="PilE-like"/>
</dbReference>
<keyword evidence="1" id="KW-0472">Membrane</keyword>
<organism evidence="2 3">
    <name type="scientific">Undibacterium flavidum</name>
    <dbReference type="NCBI Taxonomy" id="2762297"/>
    <lineage>
        <taxon>Bacteria</taxon>
        <taxon>Pseudomonadati</taxon>
        <taxon>Pseudomonadota</taxon>
        <taxon>Betaproteobacteria</taxon>
        <taxon>Burkholderiales</taxon>
        <taxon>Oxalobacteraceae</taxon>
        <taxon>Undibacterium</taxon>
    </lineage>
</organism>
<comment type="caution">
    <text evidence="2">The sequence shown here is derived from an EMBL/GenBank/DDBJ whole genome shotgun (WGS) entry which is preliminary data.</text>
</comment>
<dbReference type="InterPro" id="IPR012902">
    <property type="entry name" value="N_methyl_site"/>
</dbReference>
<keyword evidence="1" id="KW-1133">Transmembrane helix</keyword>
<dbReference type="Proteomes" id="UP000624279">
    <property type="component" value="Unassembled WGS sequence"/>
</dbReference>
<keyword evidence="1" id="KW-0812">Transmembrane</keyword>
<dbReference type="Pfam" id="PF07963">
    <property type="entry name" value="N_methyl"/>
    <property type="match status" value="1"/>
</dbReference>
<sequence length="154" mass="16666">MHRKIAVRGFTLIELMVTVAIISIISAIAYPSYRENVRRSNRAEVRALILENAQYMERFFTENNSYLQTSGAAPTAPVLPNLVSPRGATGAKVNYTLAFSALPARSATTFSIDAVPTNYMASDACATYTYNHLGQKGTSGTLGAGMTTDSCWSK</sequence>
<evidence type="ECO:0000313" key="2">
    <source>
        <dbReference type="EMBL" id="MBC3874617.1"/>
    </source>
</evidence>
<keyword evidence="3" id="KW-1185">Reference proteome</keyword>
<dbReference type="Pfam" id="PF16732">
    <property type="entry name" value="ComP_DUS"/>
    <property type="match status" value="1"/>
</dbReference>
<dbReference type="Gene3D" id="3.30.700.10">
    <property type="entry name" value="Glycoprotein, Type 4 Pilin"/>
    <property type="match status" value="1"/>
</dbReference>
<feature type="transmembrane region" description="Helical" evidence="1">
    <location>
        <begin position="12"/>
        <end position="33"/>
    </location>
</feature>
<dbReference type="SUPFAM" id="SSF54523">
    <property type="entry name" value="Pili subunits"/>
    <property type="match status" value="1"/>
</dbReference>
<dbReference type="NCBIfam" id="TIGR02532">
    <property type="entry name" value="IV_pilin_GFxxxE"/>
    <property type="match status" value="1"/>
</dbReference>
<protein>
    <submittedName>
        <fullName evidence="2">Type IV pilin protein</fullName>
    </submittedName>
</protein>
<dbReference type="PROSITE" id="PS00409">
    <property type="entry name" value="PROKAR_NTER_METHYL"/>
    <property type="match status" value="1"/>
</dbReference>
<reference evidence="2 3" key="1">
    <citation type="submission" date="2020-08" db="EMBL/GenBank/DDBJ databases">
        <title>Novel species isolated from subtropical streams in China.</title>
        <authorList>
            <person name="Lu H."/>
        </authorList>
    </citation>
    <scope>NUCLEOTIDE SEQUENCE [LARGE SCALE GENOMIC DNA]</scope>
    <source>
        <strain evidence="2 3">LX15W</strain>
    </source>
</reference>